<evidence type="ECO:0000256" key="1">
    <source>
        <dbReference type="SAM" id="SignalP"/>
    </source>
</evidence>
<organism evidence="2 3">
    <name type="scientific">Sphingobacterium spiritivorum</name>
    <name type="common">Flavobacterium spiritivorum</name>
    <dbReference type="NCBI Taxonomy" id="258"/>
    <lineage>
        <taxon>Bacteria</taxon>
        <taxon>Pseudomonadati</taxon>
        <taxon>Bacteroidota</taxon>
        <taxon>Sphingobacteriia</taxon>
        <taxon>Sphingobacteriales</taxon>
        <taxon>Sphingobacteriaceae</taxon>
        <taxon>Sphingobacterium</taxon>
    </lineage>
</organism>
<dbReference type="InterPro" id="IPR008969">
    <property type="entry name" value="CarboxyPept-like_regulatory"/>
</dbReference>
<dbReference type="Pfam" id="PF13715">
    <property type="entry name" value="CarbopepD_reg_2"/>
    <property type="match status" value="1"/>
</dbReference>
<dbReference type="Proteomes" id="UP000254893">
    <property type="component" value="Unassembled WGS sequence"/>
</dbReference>
<evidence type="ECO:0000313" key="2">
    <source>
        <dbReference type="EMBL" id="SUJ24003.1"/>
    </source>
</evidence>
<keyword evidence="1" id="KW-0732">Signal</keyword>
<dbReference type="Gene3D" id="2.60.40.1120">
    <property type="entry name" value="Carboxypeptidase-like, regulatory domain"/>
    <property type="match status" value="1"/>
</dbReference>
<dbReference type="EMBL" id="UGYW01000002">
    <property type="protein sequence ID" value="SUJ24003.1"/>
    <property type="molecule type" value="Genomic_DNA"/>
</dbReference>
<dbReference type="RefSeq" id="WP_258862332.1">
    <property type="nucleotide sequence ID" value="NZ_UGYW01000002.1"/>
</dbReference>
<dbReference type="SUPFAM" id="SSF49464">
    <property type="entry name" value="Carboxypeptidase regulatory domain-like"/>
    <property type="match status" value="1"/>
</dbReference>
<sequence length="76" mass="8406">MTKLRPFLFILFLFTVQYAHSQGNNLIELSGHIIDQESKQPISGVTVLVEGTVNGTSTNDKGDFKLTTRAKIPVQT</sequence>
<gene>
    <name evidence="2" type="ORF">NCTC11388_03416</name>
</gene>
<reference evidence="2 3" key="1">
    <citation type="submission" date="2018-06" db="EMBL/GenBank/DDBJ databases">
        <authorList>
            <consortium name="Pathogen Informatics"/>
            <person name="Doyle S."/>
        </authorList>
    </citation>
    <scope>NUCLEOTIDE SEQUENCE [LARGE SCALE GENOMIC DNA]</scope>
    <source>
        <strain evidence="2 3">NCTC11388</strain>
    </source>
</reference>
<protein>
    <submittedName>
        <fullName evidence="2">TonB-linked outer membrane protein, SusC/RagA family</fullName>
    </submittedName>
</protein>
<evidence type="ECO:0000313" key="3">
    <source>
        <dbReference type="Proteomes" id="UP000254893"/>
    </source>
</evidence>
<proteinExistence type="predicted"/>
<feature type="chain" id="PRO_5016854416" evidence="1">
    <location>
        <begin position="22"/>
        <end position="76"/>
    </location>
</feature>
<name>A0A380CNI0_SPHSI</name>
<dbReference type="AlphaFoldDB" id="A0A380CNI0"/>
<feature type="signal peptide" evidence="1">
    <location>
        <begin position="1"/>
        <end position="21"/>
    </location>
</feature>
<accession>A0A380CNI0</accession>